<sequence>MESVKPECEGPAIKALGSLFKLTQVFLWDDGAQVSSLRERSKLVDVEDDSCLNIDPTFDDFSSLLPEDMELSRQMSALGLPVSFHTNKEGNGLVKGKRKGAHMKNQQRIQNLMDEAPEVSKVSEEEVVSPANSHDKTSSSLCCMTVLGKSESSYCDVAVSDKKSHCGDNSASSTMTIDGVCDEQNHEDISEMQFEDGEKLFDHEHLEVPPGVCEVTDHEKKFCGESTEQPRVPGSVSFPMGSEDTGCDGNANSLGFGDWMVYWDSFYMRNYFYNFKTHVSTWCAPPGMEHLATGCSTATNGDAAIETTDEYGLHNNSNSFEVPLDDEILTGNPHDNHSAQVGFAAENCVFDITAPSKSRCLEHSGGCLGINNCFNDNLSFSFLSSTLEHMGRGQKLEIKQHSLDEVCSSVSRLVNKDEIDELGTSKFLDTPDRSNSSATTHLNCEDGEYFQLDTNRFCNIWSEAASEHLANVLPPMNSVDSEPNPSTLKRKKKPRRTRRQRRLSNEDEDLQIDGMNEELSSIVGKYWCQRYSLFSRFDDGIKMDEEGWFSVTSELIARHQALRCDNGIIVDCFTGVGGNAIQFAHKCKYVIAIDIDPKKIDYAMHNAAIYGVSDRIDFIMGDFFHLAPNLKAETVFLSPPWGGPDYAKVTTYDMKTMLKPHDGYFLFSAAKKIASKIVMFLPRNVNFNQLAELSLSASPPWSLEVEKNFLNGKLKAITAYFSDTADTKTN</sequence>
<dbReference type="FunFam" id="3.40.50.150:FF:000305">
    <property type="entry name" value="S-adenosyl-L-methionine-dependent methyltransferase superfamily protein"/>
    <property type="match status" value="1"/>
</dbReference>
<name>A0AAD7PT77_QUISA</name>
<evidence type="ECO:0000313" key="10">
    <source>
        <dbReference type="EMBL" id="KAJ7966612.1"/>
    </source>
</evidence>
<feature type="region of interest" description="Disordered" evidence="8">
    <location>
        <begin position="474"/>
        <end position="509"/>
    </location>
</feature>
<dbReference type="EMBL" id="JARAOO010000006">
    <property type="protein sequence ID" value="KAJ7966612.1"/>
    <property type="molecule type" value="Genomic_DNA"/>
</dbReference>
<feature type="compositionally biased region" description="Basic residues" evidence="8">
    <location>
        <begin position="488"/>
        <end position="502"/>
    </location>
</feature>
<dbReference type="InterPro" id="IPR029063">
    <property type="entry name" value="SAM-dependent_MTases_sf"/>
</dbReference>
<dbReference type="Gene3D" id="3.40.50.150">
    <property type="entry name" value="Vaccinia Virus protein VP39"/>
    <property type="match status" value="1"/>
</dbReference>
<dbReference type="KEGG" id="qsa:O6P43_016059"/>
<comment type="catalytic activity">
    <reaction evidence="3">
        <text>a 5'-end (N(2),N(7)-dimethyl 5'-triphosphoguanosine)-ribonucleoside in snoRNA + S-adenosyl-L-methionine = a 5'-end (N(2),N(2),N(7)-trimethyl 5'-triphosphoguanosine)-ribonucleoside in snoRNA + S-adenosyl-L-homocysteine + H(+)</text>
        <dbReference type="Rhea" id="RHEA:78507"/>
        <dbReference type="Rhea" id="RHEA-COMP:19088"/>
        <dbReference type="Rhea" id="RHEA-COMP:19090"/>
        <dbReference type="ChEBI" id="CHEBI:15378"/>
        <dbReference type="ChEBI" id="CHEBI:57856"/>
        <dbReference type="ChEBI" id="CHEBI:59789"/>
        <dbReference type="ChEBI" id="CHEBI:167623"/>
        <dbReference type="ChEBI" id="CHEBI:172880"/>
    </reaction>
    <physiologicalReaction direction="left-to-right" evidence="3">
        <dbReference type="Rhea" id="RHEA:78508"/>
    </physiologicalReaction>
</comment>
<dbReference type="GO" id="GO:0071164">
    <property type="term" value="F:RNA cap trimethylguanosine synthase activity"/>
    <property type="evidence" value="ECO:0007669"/>
    <property type="project" value="TreeGrafter"/>
</dbReference>
<evidence type="ECO:0000256" key="8">
    <source>
        <dbReference type="SAM" id="MobiDB-lite"/>
    </source>
</evidence>
<dbReference type="Pfam" id="PF09445">
    <property type="entry name" value="Methyltransf_15"/>
    <property type="match status" value="1"/>
</dbReference>
<dbReference type="PANTHER" id="PTHR14741">
    <property type="entry name" value="S-ADENOSYLMETHIONINE-DEPENDENT METHYLTRANSFERASE RELATED"/>
    <property type="match status" value="1"/>
</dbReference>
<evidence type="ECO:0000256" key="7">
    <source>
        <dbReference type="ARBA" id="ARBA00049790"/>
    </source>
</evidence>
<reference evidence="10" key="1">
    <citation type="journal article" date="2023" name="Science">
        <title>Elucidation of the pathway for biosynthesis of saponin adjuvants from the soapbark tree.</title>
        <authorList>
            <person name="Reed J."/>
            <person name="Orme A."/>
            <person name="El-Demerdash A."/>
            <person name="Owen C."/>
            <person name="Martin L.B.B."/>
            <person name="Misra R.C."/>
            <person name="Kikuchi S."/>
            <person name="Rejzek M."/>
            <person name="Martin A.C."/>
            <person name="Harkess A."/>
            <person name="Leebens-Mack J."/>
            <person name="Louveau T."/>
            <person name="Stephenson M.J."/>
            <person name="Osbourn A."/>
        </authorList>
    </citation>
    <scope>NUCLEOTIDE SEQUENCE</scope>
    <source>
        <strain evidence="10">S10</strain>
    </source>
</reference>
<comment type="catalytic activity">
    <reaction evidence="6">
        <text>a 5'-end (N(7)-methyl 5'-triphosphoguanosine)-ribonucleoside in snRNA + S-adenosyl-L-methionine = a 5'-end (N(2),N(7)-dimethyl 5'-triphosphoguanosine)-ribonucleoside in snRNA + S-adenosyl-L-homocysteine + H(+)</text>
        <dbReference type="Rhea" id="RHEA:78471"/>
        <dbReference type="Rhea" id="RHEA-COMP:19085"/>
        <dbReference type="Rhea" id="RHEA-COMP:19087"/>
        <dbReference type="ChEBI" id="CHEBI:15378"/>
        <dbReference type="ChEBI" id="CHEBI:57856"/>
        <dbReference type="ChEBI" id="CHEBI:59789"/>
        <dbReference type="ChEBI" id="CHEBI:156461"/>
        <dbReference type="ChEBI" id="CHEBI:172880"/>
    </reaction>
    <physiologicalReaction direction="left-to-right" evidence="6">
        <dbReference type="Rhea" id="RHEA:78472"/>
    </physiologicalReaction>
</comment>
<feature type="domain" description="WW" evidence="9">
    <location>
        <begin position="259"/>
        <end position="287"/>
    </location>
</feature>
<dbReference type="SUPFAM" id="SSF53335">
    <property type="entry name" value="S-adenosyl-L-methionine-dependent methyltransferases"/>
    <property type="match status" value="1"/>
</dbReference>
<dbReference type="AlphaFoldDB" id="A0AAD7PT77"/>
<evidence type="ECO:0000313" key="11">
    <source>
        <dbReference type="Proteomes" id="UP001163823"/>
    </source>
</evidence>
<evidence type="ECO:0000256" key="2">
    <source>
        <dbReference type="ARBA" id="ARBA00025783"/>
    </source>
</evidence>
<comment type="catalytic activity">
    <reaction evidence="4">
        <text>a 5'-end (N(7)-methyl 5'-triphosphoguanosine)-ribonucleoside in snoRNA + S-adenosyl-L-methionine = a 5'-end (N(2),N(7)-dimethyl 5'-triphosphoguanosine)-ribonucleoside in snoRNA + S-adenosyl-L-homocysteine + H(+)</text>
        <dbReference type="Rhea" id="RHEA:78475"/>
        <dbReference type="Rhea" id="RHEA-COMP:19086"/>
        <dbReference type="Rhea" id="RHEA-COMP:19088"/>
        <dbReference type="ChEBI" id="CHEBI:15378"/>
        <dbReference type="ChEBI" id="CHEBI:57856"/>
        <dbReference type="ChEBI" id="CHEBI:59789"/>
        <dbReference type="ChEBI" id="CHEBI:156461"/>
        <dbReference type="ChEBI" id="CHEBI:172880"/>
    </reaction>
    <physiologicalReaction direction="left-to-right" evidence="4">
        <dbReference type="Rhea" id="RHEA:78476"/>
    </physiologicalReaction>
</comment>
<dbReference type="InterPro" id="IPR001202">
    <property type="entry name" value="WW_dom"/>
</dbReference>
<dbReference type="InterPro" id="IPR019012">
    <property type="entry name" value="RNA_cap_Gua-N2-MeTrfase"/>
</dbReference>
<evidence type="ECO:0000259" key="9">
    <source>
        <dbReference type="PROSITE" id="PS50020"/>
    </source>
</evidence>
<evidence type="ECO:0000256" key="1">
    <source>
        <dbReference type="ARBA" id="ARBA00018517"/>
    </source>
</evidence>
<feature type="compositionally biased region" description="Polar residues" evidence="8">
    <location>
        <begin position="478"/>
        <end position="487"/>
    </location>
</feature>
<keyword evidence="11" id="KW-1185">Reference proteome</keyword>
<accession>A0AAD7PT77</accession>
<organism evidence="10 11">
    <name type="scientific">Quillaja saponaria</name>
    <name type="common">Soap bark tree</name>
    <dbReference type="NCBI Taxonomy" id="32244"/>
    <lineage>
        <taxon>Eukaryota</taxon>
        <taxon>Viridiplantae</taxon>
        <taxon>Streptophyta</taxon>
        <taxon>Embryophyta</taxon>
        <taxon>Tracheophyta</taxon>
        <taxon>Spermatophyta</taxon>
        <taxon>Magnoliopsida</taxon>
        <taxon>eudicotyledons</taxon>
        <taxon>Gunneridae</taxon>
        <taxon>Pentapetalae</taxon>
        <taxon>rosids</taxon>
        <taxon>fabids</taxon>
        <taxon>Fabales</taxon>
        <taxon>Quillajaceae</taxon>
        <taxon>Quillaja</taxon>
    </lineage>
</organism>
<dbReference type="CDD" id="cd02440">
    <property type="entry name" value="AdoMet_MTases"/>
    <property type="match status" value="1"/>
</dbReference>
<dbReference type="GO" id="GO:0005634">
    <property type="term" value="C:nucleus"/>
    <property type="evidence" value="ECO:0007669"/>
    <property type="project" value="TreeGrafter"/>
</dbReference>
<dbReference type="PROSITE" id="PS50020">
    <property type="entry name" value="WW_DOMAIN_2"/>
    <property type="match status" value="1"/>
</dbReference>
<gene>
    <name evidence="10" type="ORF">O6P43_016059</name>
</gene>
<comment type="caution">
    <text evidence="10">The sequence shown here is derived from an EMBL/GenBank/DDBJ whole genome shotgun (WGS) entry which is preliminary data.</text>
</comment>
<comment type="similarity">
    <text evidence="2">Belongs to the methyltransferase superfamily. Trimethylguanosine synthase family.</text>
</comment>
<comment type="catalytic activity">
    <reaction evidence="5">
        <text>a 5'-end (N(2),N(7)-dimethyl 5'-triphosphoguanosine)-ribonucleoside in snRNA + S-adenosyl-L-methionine = a 5'-end (N(2),N(2),N(7)-trimethyl 5'-triphosphoguanosine)-ribonucleoside in snRNA + S-adenosyl-L-homocysteine + H(+)</text>
        <dbReference type="Rhea" id="RHEA:78479"/>
        <dbReference type="Rhea" id="RHEA-COMP:19087"/>
        <dbReference type="Rhea" id="RHEA-COMP:19089"/>
        <dbReference type="ChEBI" id="CHEBI:15378"/>
        <dbReference type="ChEBI" id="CHEBI:57856"/>
        <dbReference type="ChEBI" id="CHEBI:59789"/>
        <dbReference type="ChEBI" id="CHEBI:167623"/>
        <dbReference type="ChEBI" id="CHEBI:172880"/>
    </reaction>
    <physiologicalReaction direction="left-to-right" evidence="5">
        <dbReference type="Rhea" id="RHEA:78480"/>
    </physiologicalReaction>
</comment>
<proteinExistence type="inferred from homology"/>
<dbReference type="Proteomes" id="UP001163823">
    <property type="component" value="Chromosome 6"/>
</dbReference>
<evidence type="ECO:0000256" key="6">
    <source>
        <dbReference type="ARBA" id="ARBA00049075"/>
    </source>
</evidence>
<dbReference type="PANTHER" id="PTHR14741:SF32">
    <property type="entry name" value="TRIMETHYLGUANOSINE SYNTHASE"/>
    <property type="match status" value="1"/>
</dbReference>
<evidence type="ECO:0000256" key="3">
    <source>
        <dbReference type="ARBA" id="ARBA00047418"/>
    </source>
</evidence>
<dbReference type="EMBL" id="JARAOO010000006">
    <property type="protein sequence ID" value="KAJ7966611.1"/>
    <property type="molecule type" value="Genomic_DNA"/>
</dbReference>
<evidence type="ECO:0000256" key="4">
    <source>
        <dbReference type="ARBA" id="ARBA00048740"/>
    </source>
</evidence>
<protein>
    <recommendedName>
        <fullName evidence="1">Trimethylguanosine synthase</fullName>
    </recommendedName>
    <alternativeName>
        <fullName evidence="7">Cap-specific guanine-N(2) methyltransferase</fullName>
    </alternativeName>
</protein>
<evidence type="ECO:0000256" key="5">
    <source>
        <dbReference type="ARBA" id="ARBA00048763"/>
    </source>
</evidence>